<dbReference type="PANTHER" id="PTHR30570">
    <property type="entry name" value="PERIPLASMIC PHOSPHATE BINDING COMPONENT OF PHOSPHATE ABC TRANSPORTER"/>
    <property type="match status" value="1"/>
</dbReference>
<dbReference type="Pfam" id="PF12849">
    <property type="entry name" value="PBP_like_2"/>
    <property type="match status" value="1"/>
</dbReference>
<feature type="domain" description="PBP" evidence="11">
    <location>
        <begin position="31"/>
        <end position="269"/>
    </location>
</feature>
<dbReference type="InterPro" id="IPR050811">
    <property type="entry name" value="Phosphate_ABC_transporter"/>
</dbReference>
<keyword evidence="5 10" id="KW-0813">Transport</keyword>
<evidence type="ECO:0000256" key="7">
    <source>
        <dbReference type="ARBA" id="ARBA00022729"/>
    </source>
</evidence>
<accession>B2A0K2</accession>
<dbReference type="GO" id="GO:0006817">
    <property type="term" value="P:phosphate ion transport"/>
    <property type="evidence" value="ECO:0007669"/>
    <property type="project" value="UniProtKB-UniRule"/>
</dbReference>
<dbReference type="GO" id="GO:0042301">
    <property type="term" value="F:phosphate ion binding"/>
    <property type="evidence" value="ECO:0007669"/>
    <property type="project" value="UniProtKB-UniRule"/>
</dbReference>
<evidence type="ECO:0000256" key="4">
    <source>
        <dbReference type="ARBA" id="ARBA00011529"/>
    </source>
</evidence>
<dbReference type="PROSITE" id="PS51257">
    <property type="entry name" value="PROKAR_LIPOPROTEIN"/>
    <property type="match status" value="1"/>
</dbReference>
<dbReference type="RefSeq" id="WP_012447440.1">
    <property type="nucleotide sequence ID" value="NC_010718.1"/>
</dbReference>
<evidence type="ECO:0000313" key="12">
    <source>
        <dbReference type="EMBL" id="ACB84563.1"/>
    </source>
</evidence>
<comment type="subunit">
    <text evidence="4 10">The complex is composed of two ATP-binding proteins (PstB), two transmembrane proteins (PstC and PstA) and a solute-binding protein (PstS).</text>
</comment>
<dbReference type="HOGENOM" id="CLU_026228_5_1_9"/>
<name>B2A0K2_NATTJ</name>
<evidence type="ECO:0000256" key="1">
    <source>
        <dbReference type="ARBA" id="ARBA00002841"/>
    </source>
</evidence>
<evidence type="ECO:0000256" key="6">
    <source>
        <dbReference type="ARBA" id="ARBA00022592"/>
    </source>
</evidence>
<evidence type="ECO:0000259" key="11">
    <source>
        <dbReference type="Pfam" id="PF12849"/>
    </source>
</evidence>
<organism evidence="12 13">
    <name type="scientific">Natranaerobius thermophilus (strain ATCC BAA-1301 / DSM 18059 / JW/NM-WN-LF)</name>
    <dbReference type="NCBI Taxonomy" id="457570"/>
    <lineage>
        <taxon>Bacteria</taxon>
        <taxon>Bacillati</taxon>
        <taxon>Bacillota</taxon>
        <taxon>Clostridia</taxon>
        <taxon>Natranaerobiales</taxon>
        <taxon>Natranaerobiaceae</taxon>
        <taxon>Natranaerobius</taxon>
    </lineage>
</organism>
<dbReference type="EMBL" id="CP001034">
    <property type="protein sequence ID" value="ACB84563.1"/>
    <property type="molecule type" value="Genomic_DNA"/>
</dbReference>
<reference evidence="12 13" key="2">
    <citation type="journal article" date="2011" name="J. Bacteriol.">
        <title>Complete genome sequence of the anaerobic, halophilic alkalithermophile Natranaerobius thermophilus JW/NM-WN-LF.</title>
        <authorList>
            <person name="Zhao B."/>
            <person name="Mesbah N.M."/>
            <person name="Dalin E."/>
            <person name="Goodwin L."/>
            <person name="Nolan M."/>
            <person name="Pitluck S."/>
            <person name="Chertkov O."/>
            <person name="Brettin T.S."/>
            <person name="Han J."/>
            <person name="Larimer F.W."/>
            <person name="Land M.L."/>
            <person name="Hauser L."/>
            <person name="Kyrpides N."/>
            <person name="Wiegel J."/>
        </authorList>
    </citation>
    <scope>NUCLEOTIDE SEQUENCE [LARGE SCALE GENOMIC DNA]</scope>
    <source>
        <strain evidence="13">ATCC BAA-1301 / DSM 18059 / JW/NM-WN-LF</strain>
    </source>
</reference>
<dbReference type="FunCoup" id="B2A0K2">
    <property type="interactions" value="248"/>
</dbReference>
<keyword evidence="13" id="KW-1185">Reference proteome</keyword>
<feature type="signal peptide" evidence="10">
    <location>
        <begin position="1"/>
        <end position="20"/>
    </location>
</feature>
<dbReference type="CDD" id="cd13566">
    <property type="entry name" value="PBP2_phosphate"/>
    <property type="match status" value="1"/>
</dbReference>
<keyword evidence="7 10" id="KW-0732">Signal</keyword>
<comment type="function">
    <text evidence="10">Involved in the system for phosphate transport across the cytoplasmic membrane.</text>
</comment>
<dbReference type="eggNOG" id="COG0226">
    <property type="taxonomic scope" value="Bacteria"/>
</dbReference>
<keyword evidence="8 10" id="KW-0564">Palmitate</keyword>
<keyword evidence="6 10" id="KW-0592">Phosphate transport</keyword>
<comment type="subcellular location">
    <subcellularLocation>
        <location evidence="2 10">Cell membrane</location>
        <topology evidence="2 10">Lipid-anchor</topology>
    </subcellularLocation>
</comment>
<dbReference type="PANTHER" id="PTHR30570:SF1">
    <property type="entry name" value="PHOSPHATE-BINDING PROTEIN PSTS"/>
    <property type="match status" value="1"/>
</dbReference>
<evidence type="ECO:0000256" key="8">
    <source>
        <dbReference type="ARBA" id="ARBA00023139"/>
    </source>
</evidence>
<feature type="chain" id="PRO_5039763523" description="Phosphate-binding protein" evidence="10">
    <location>
        <begin position="21"/>
        <end position="302"/>
    </location>
</feature>
<keyword evidence="9 10" id="KW-0449">Lipoprotein</keyword>
<evidence type="ECO:0000313" key="13">
    <source>
        <dbReference type="Proteomes" id="UP000001683"/>
    </source>
</evidence>
<evidence type="ECO:0000256" key="9">
    <source>
        <dbReference type="ARBA" id="ARBA00023288"/>
    </source>
</evidence>
<sequence length="302" mass="33435">MRTKLISLSLVLILGLSVLSGCGNGDEGRDRALEIQGSDTMVNLNQTWAEEYMDKNQDKQVSVTGGGSGTGISALINDNVDIAGSSRYMKEEEIEEAQNNDVNVYEFKVGQDGLAVGVHKNNPIDKMTVDELKKVFTGEVTEWSELGWEDGGTIEVYSRQSNSGTYVYFNENIMDGEDWASDTQFMSGSSAINDALQNDENGIGYYGVGYVDGVTALDVAEDEGSEFYTPLEQENIDDGDYPIARPLYFYTNGVPEEEVLEFLEFVLNDGQDIIGDAGFYALTPEYETKNEEIFQELDIEFE</sequence>
<dbReference type="InterPro" id="IPR024370">
    <property type="entry name" value="PBP_domain"/>
</dbReference>
<protein>
    <recommendedName>
        <fullName evidence="10">Phosphate-binding protein</fullName>
    </recommendedName>
</protein>
<comment type="function">
    <text evidence="1">Part of the ABC transporter complex PstSACB involved in phosphate import.</text>
</comment>
<dbReference type="SUPFAM" id="SSF53850">
    <property type="entry name" value="Periplasmic binding protein-like II"/>
    <property type="match status" value="1"/>
</dbReference>
<keyword evidence="10" id="KW-1003">Cell membrane</keyword>
<evidence type="ECO:0000256" key="10">
    <source>
        <dbReference type="RuleBase" id="RU367119"/>
    </source>
</evidence>
<dbReference type="AlphaFoldDB" id="B2A0K2"/>
<dbReference type="Gene3D" id="3.40.190.10">
    <property type="entry name" value="Periplasmic binding protein-like II"/>
    <property type="match status" value="2"/>
</dbReference>
<dbReference type="KEGG" id="nth:Nther_0979"/>
<gene>
    <name evidence="12" type="ordered locus">Nther_0979</name>
</gene>
<dbReference type="NCBIfam" id="TIGR02136">
    <property type="entry name" value="ptsS_2"/>
    <property type="match status" value="1"/>
</dbReference>
<proteinExistence type="inferred from homology"/>
<evidence type="ECO:0000256" key="3">
    <source>
        <dbReference type="ARBA" id="ARBA00008725"/>
    </source>
</evidence>
<dbReference type="STRING" id="457570.Nther_0979"/>
<comment type="similarity">
    <text evidence="3 10">Belongs to the PstS family.</text>
</comment>
<reference evidence="12 13" key="1">
    <citation type="submission" date="2008-04" db="EMBL/GenBank/DDBJ databases">
        <title>Complete sequence of chromosome of Natranaerobius thermophilus JW/NM-WN-LF.</title>
        <authorList>
            <consortium name="US DOE Joint Genome Institute"/>
            <person name="Copeland A."/>
            <person name="Lucas S."/>
            <person name="Lapidus A."/>
            <person name="Glavina del Rio T."/>
            <person name="Dalin E."/>
            <person name="Tice H."/>
            <person name="Bruce D."/>
            <person name="Goodwin L."/>
            <person name="Pitluck S."/>
            <person name="Chertkov O."/>
            <person name="Brettin T."/>
            <person name="Detter J.C."/>
            <person name="Han C."/>
            <person name="Kuske C.R."/>
            <person name="Schmutz J."/>
            <person name="Larimer F."/>
            <person name="Land M."/>
            <person name="Hauser L."/>
            <person name="Kyrpides N."/>
            <person name="Lykidis A."/>
            <person name="Mesbah N.M."/>
            <person name="Wiegel J."/>
        </authorList>
    </citation>
    <scope>NUCLEOTIDE SEQUENCE [LARGE SCALE GENOMIC DNA]</scope>
    <source>
        <strain evidence="13">ATCC BAA-1301 / DSM 18059 / JW/NM-WN-LF</strain>
    </source>
</reference>
<evidence type="ECO:0000256" key="5">
    <source>
        <dbReference type="ARBA" id="ARBA00022448"/>
    </source>
</evidence>
<dbReference type="OrthoDB" id="9790048at2"/>
<dbReference type="InterPro" id="IPR011862">
    <property type="entry name" value="Phos-bd"/>
</dbReference>
<evidence type="ECO:0000256" key="2">
    <source>
        <dbReference type="ARBA" id="ARBA00004193"/>
    </source>
</evidence>
<dbReference type="InParanoid" id="B2A0K2"/>
<dbReference type="Proteomes" id="UP000001683">
    <property type="component" value="Chromosome"/>
</dbReference>
<keyword evidence="10" id="KW-0472">Membrane</keyword>
<dbReference type="GO" id="GO:0005886">
    <property type="term" value="C:plasma membrane"/>
    <property type="evidence" value="ECO:0007669"/>
    <property type="project" value="UniProtKB-SubCell"/>
</dbReference>